<dbReference type="EMBL" id="FQYY01000002">
    <property type="protein sequence ID" value="SHI51621.1"/>
    <property type="molecule type" value="Genomic_DNA"/>
</dbReference>
<evidence type="ECO:0000313" key="2">
    <source>
        <dbReference type="EMBL" id="SHI51621.1"/>
    </source>
</evidence>
<sequence length="170" mass="19541">MFDAFTNYPSYEYDKTLSISVYGKFKTKIENALLRLPNKKYVIARLPMVYGAGSPRVEELKILNDLNEPIEVFPNVVTNATSITRFTQQMHYIINRDLTGVFHLGSTDLIHHSELIEDICKQLKLKDPLFKSVFDSNDDRFLALLPKDNLLPHNLQISILDVVKDSIINQ</sequence>
<accession>A0A1M6BSE4</accession>
<proteinExistence type="predicted"/>
<dbReference type="Gene3D" id="3.40.50.720">
    <property type="entry name" value="NAD(P)-binding Rossmann-like Domain"/>
    <property type="match status" value="1"/>
</dbReference>
<name>A0A1M6BSE4_9FLAO</name>
<dbReference type="SUPFAM" id="SSF51735">
    <property type="entry name" value="NAD(P)-binding Rossmann-fold domains"/>
    <property type="match status" value="1"/>
</dbReference>
<feature type="domain" description="RmlD-like substrate binding" evidence="1">
    <location>
        <begin position="2"/>
        <end position="128"/>
    </location>
</feature>
<reference evidence="2 3" key="1">
    <citation type="submission" date="2016-11" db="EMBL/GenBank/DDBJ databases">
        <authorList>
            <person name="Jaros S."/>
            <person name="Januszkiewicz K."/>
            <person name="Wedrychowicz H."/>
        </authorList>
    </citation>
    <scope>NUCLEOTIDE SEQUENCE [LARGE SCALE GENOMIC DNA]</scope>
    <source>
        <strain evidence="2 3">DSM 21425</strain>
    </source>
</reference>
<evidence type="ECO:0000313" key="3">
    <source>
        <dbReference type="Proteomes" id="UP000184225"/>
    </source>
</evidence>
<dbReference type="Proteomes" id="UP000184225">
    <property type="component" value="Unassembled WGS sequence"/>
</dbReference>
<dbReference type="Gene3D" id="3.90.25.10">
    <property type="entry name" value="UDP-galactose 4-epimerase, domain 1"/>
    <property type="match status" value="1"/>
</dbReference>
<protein>
    <submittedName>
        <fullName evidence="2">dTDP-4-dehydrorhamnose reductase</fullName>
    </submittedName>
</protein>
<dbReference type="STRING" id="579105.SAMN04488096_102197"/>
<evidence type="ECO:0000259" key="1">
    <source>
        <dbReference type="Pfam" id="PF04321"/>
    </source>
</evidence>
<dbReference type="AlphaFoldDB" id="A0A1M6BSE4"/>
<keyword evidence="3" id="KW-1185">Reference proteome</keyword>
<dbReference type="InterPro" id="IPR029903">
    <property type="entry name" value="RmlD-like-bd"/>
</dbReference>
<organism evidence="2 3">
    <name type="scientific">Mesonia phycicola</name>
    <dbReference type="NCBI Taxonomy" id="579105"/>
    <lineage>
        <taxon>Bacteria</taxon>
        <taxon>Pseudomonadati</taxon>
        <taxon>Bacteroidota</taxon>
        <taxon>Flavobacteriia</taxon>
        <taxon>Flavobacteriales</taxon>
        <taxon>Flavobacteriaceae</taxon>
        <taxon>Mesonia</taxon>
    </lineage>
</organism>
<dbReference type="InterPro" id="IPR036291">
    <property type="entry name" value="NAD(P)-bd_dom_sf"/>
</dbReference>
<gene>
    <name evidence="2" type="ORF">SAMN04488096_102197</name>
</gene>
<dbReference type="Pfam" id="PF04321">
    <property type="entry name" value="RmlD_sub_bind"/>
    <property type="match status" value="1"/>
</dbReference>